<feature type="signal peptide" evidence="2">
    <location>
        <begin position="1"/>
        <end position="22"/>
    </location>
</feature>
<proteinExistence type="predicted"/>
<evidence type="ECO:0000313" key="3">
    <source>
        <dbReference type="EMBL" id="OHA64442.1"/>
    </source>
</evidence>
<feature type="coiled-coil region" evidence="1">
    <location>
        <begin position="452"/>
        <end position="479"/>
    </location>
</feature>
<name>A0A1G2QWQ4_9BACT</name>
<keyword evidence="2" id="KW-0732">Signal</keyword>
<dbReference type="Proteomes" id="UP000178170">
    <property type="component" value="Unassembled WGS sequence"/>
</dbReference>
<protein>
    <recommendedName>
        <fullName evidence="5">Peptidoglycan binding-like domain-containing protein</fullName>
    </recommendedName>
</protein>
<dbReference type="InterPro" id="IPR036366">
    <property type="entry name" value="PGBDSf"/>
</dbReference>
<dbReference type="SUPFAM" id="SSF47090">
    <property type="entry name" value="PGBD-like"/>
    <property type="match status" value="1"/>
</dbReference>
<feature type="chain" id="PRO_5009584158" description="Peptidoglycan binding-like domain-containing protein" evidence="2">
    <location>
        <begin position="23"/>
        <end position="576"/>
    </location>
</feature>
<reference evidence="3 4" key="1">
    <citation type="journal article" date="2016" name="Nat. Commun.">
        <title>Thousands of microbial genomes shed light on interconnected biogeochemical processes in an aquifer system.</title>
        <authorList>
            <person name="Anantharaman K."/>
            <person name="Brown C.T."/>
            <person name="Hug L.A."/>
            <person name="Sharon I."/>
            <person name="Castelle C.J."/>
            <person name="Probst A.J."/>
            <person name="Thomas B.C."/>
            <person name="Singh A."/>
            <person name="Wilkins M.J."/>
            <person name="Karaoz U."/>
            <person name="Brodie E.L."/>
            <person name="Williams K.H."/>
            <person name="Hubbard S.S."/>
            <person name="Banfield J.F."/>
        </authorList>
    </citation>
    <scope>NUCLEOTIDE SEQUENCE [LARGE SCALE GENOMIC DNA]</scope>
</reference>
<evidence type="ECO:0008006" key="5">
    <source>
        <dbReference type="Google" id="ProtNLM"/>
    </source>
</evidence>
<comment type="caution">
    <text evidence="3">The sequence shown here is derived from an EMBL/GenBank/DDBJ whole genome shotgun (WGS) entry which is preliminary data.</text>
</comment>
<keyword evidence="1" id="KW-0175">Coiled coil</keyword>
<dbReference type="Gene3D" id="1.10.101.10">
    <property type="entry name" value="PGBD-like superfamily/PGBD"/>
    <property type="match status" value="1"/>
</dbReference>
<evidence type="ECO:0000256" key="2">
    <source>
        <dbReference type="SAM" id="SignalP"/>
    </source>
</evidence>
<evidence type="ECO:0000313" key="4">
    <source>
        <dbReference type="Proteomes" id="UP000178170"/>
    </source>
</evidence>
<evidence type="ECO:0000256" key="1">
    <source>
        <dbReference type="SAM" id="Coils"/>
    </source>
</evidence>
<accession>A0A1G2QWQ4</accession>
<dbReference type="AlphaFoldDB" id="A0A1G2QWQ4"/>
<dbReference type="InterPro" id="IPR036365">
    <property type="entry name" value="PGBD-like_sf"/>
</dbReference>
<dbReference type="EMBL" id="MHTS01000016">
    <property type="protein sequence ID" value="OHA64442.1"/>
    <property type="molecule type" value="Genomic_DNA"/>
</dbReference>
<organism evidence="3 4">
    <name type="scientific">Candidatus Wildermuthbacteria bacterium RIFCSPHIGHO2_01_FULL_48_27b</name>
    <dbReference type="NCBI Taxonomy" id="1802447"/>
    <lineage>
        <taxon>Bacteria</taxon>
        <taxon>Candidatus Wildermuthiibacteriota</taxon>
    </lineage>
</organism>
<gene>
    <name evidence="3" type="ORF">A2843_02035</name>
</gene>
<sequence length="576" mass="65345">MRKTIFLFSLFSFLFLLGSVFALEASAQAETKSFFIESSYDLQGRKQIEAILVRASSLLYFYVEKNWWESRSAQEQNDLRIALAELGLEFQNHIYPVLTSTFGAEPKPGIDRDERITILFHQMMSEAGGYFRSGDVYEKTISPTSNEREMVYLNSEYIGTIQQKSFLAHEFTHLITINQKDLLRRVEEETWLNEARAEYAPTLLGYDDTYGGSNLERRVHDFLAKPTDSLTEWLNRQEDYGVVNMFAQYLVDHYGEDILVDSLKSSQVGIVSLNEALKKNGFQQDFAQIFEDWAVAVLVNDCSVGKKYCYGNAQLASLRVAPTSYYIPGGETVVSTYHTAPPWSANWHRFVGGGQNFTLEFEGTSAVDFEVPYVLCDSHYECSVGFFSLDGEQKGAIAFSQFDTTYTSLTIIPFLKSKTSGFNGREDTFLFFWKVSVQRKVEATAQEEAQLRGQLLVRVAELQEQIRQLQTQLAILRGQSTPVVSCERFERNLSFGVRSEEVKCLQEFLASQGSEIYPEGLVTGNFLSLTRQAVIRFQEKYASEVLVPVGESRGTGYVGQLTRNKINQLLGFLVVL</sequence>